<dbReference type="Gene3D" id="1.20.1280.50">
    <property type="match status" value="1"/>
</dbReference>
<dbReference type="CDD" id="cd09917">
    <property type="entry name" value="F-box_SF"/>
    <property type="match status" value="1"/>
</dbReference>
<evidence type="ECO:0000259" key="1">
    <source>
        <dbReference type="PROSITE" id="PS50181"/>
    </source>
</evidence>
<dbReference type="Proteomes" id="UP000320762">
    <property type="component" value="Unassembled WGS sequence"/>
</dbReference>
<dbReference type="AlphaFoldDB" id="A0A550CL56"/>
<proteinExistence type="predicted"/>
<sequence length="105" mass="11860">MGATSSTLVDSPDSWISSVPVEIWEQIFRQTRREDLLRAQLACRAFYAVGKRVLWSELIWRQPARILDAPGELLRRDIALHVPRSLQLSTHLSILTKPPPTNGSA</sequence>
<dbReference type="InterPro" id="IPR036047">
    <property type="entry name" value="F-box-like_dom_sf"/>
</dbReference>
<comment type="caution">
    <text evidence="2">The sequence shown here is derived from an EMBL/GenBank/DDBJ whole genome shotgun (WGS) entry which is preliminary data.</text>
</comment>
<dbReference type="SUPFAM" id="SSF81383">
    <property type="entry name" value="F-box domain"/>
    <property type="match status" value="1"/>
</dbReference>
<reference evidence="2 3" key="1">
    <citation type="journal article" date="2019" name="New Phytol.">
        <title>Comparative genomics reveals unique wood-decay strategies and fruiting body development in the Schizophyllaceae.</title>
        <authorList>
            <person name="Almasi E."/>
            <person name="Sahu N."/>
            <person name="Krizsan K."/>
            <person name="Balint B."/>
            <person name="Kovacs G.M."/>
            <person name="Kiss B."/>
            <person name="Cseklye J."/>
            <person name="Drula E."/>
            <person name="Henrissat B."/>
            <person name="Nagy I."/>
            <person name="Chovatia M."/>
            <person name="Adam C."/>
            <person name="LaButti K."/>
            <person name="Lipzen A."/>
            <person name="Riley R."/>
            <person name="Grigoriev I.V."/>
            <person name="Nagy L.G."/>
        </authorList>
    </citation>
    <scope>NUCLEOTIDE SEQUENCE [LARGE SCALE GENOMIC DNA]</scope>
    <source>
        <strain evidence="2 3">NL-1724</strain>
    </source>
</reference>
<keyword evidence="3" id="KW-1185">Reference proteome</keyword>
<dbReference type="EMBL" id="VDMD01000005">
    <property type="protein sequence ID" value="TRM65522.1"/>
    <property type="molecule type" value="Genomic_DNA"/>
</dbReference>
<name>A0A550CL56_9AGAR</name>
<dbReference type="InterPro" id="IPR001810">
    <property type="entry name" value="F-box_dom"/>
</dbReference>
<organism evidence="2 3">
    <name type="scientific">Schizophyllum amplum</name>
    <dbReference type="NCBI Taxonomy" id="97359"/>
    <lineage>
        <taxon>Eukaryota</taxon>
        <taxon>Fungi</taxon>
        <taxon>Dikarya</taxon>
        <taxon>Basidiomycota</taxon>
        <taxon>Agaricomycotina</taxon>
        <taxon>Agaricomycetes</taxon>
        <taxon>Agaricomycetidae</taxon>
        <taxon>Agaricales</taxon>
        <taxon>Schizophyllaceae</taxon>
        <taxon>Schizophyllum</taxon>
    </lineage>
</organism>
<evidence type="ECO:0000313" key="3">
    <source>
        <dbReference type="Proteomes" id="UP000320762"/>
    </source>
</evidence>
<protein>
    <recommendedName>
        <fullName evidence="1">F-box domain-containing protein</fullName>
    </recommendedName>
</protein>
<feature type="domain" description="F-box" evidence="1">
    <location>
        <begin position="13"/>
        <end position="63"/>
    </location>
</feature>
<dbReference type="PROSITE" id="PS50181">
    <property type="entry name" value="FBOX"/>
    <property type="match status" value="1"/>
</dbReference>
<dbReference type="Pfam" id="PF12937">
    <property type="entry name" value="F-box-like"/>
    <property type="match status" value="1"/>
</dbReference>
<gene>
    <name evidence="2" type="ORF">BD626DRAFT_567425</name>
</gene>
<accession>A0A550CL56</accession>
<evidence type="ECO:0000313" key="2">
    <source>
        <dbReference type="EMBL" id="TRM65522.1"/>
    </source>
</evidence>